<dbReference type="AlphaFoldDB" id="A0A1H6E5Q4"/>
<gene>
    <name evidence="2" type="ORF">SAMN02982929_05612</name>
    <name evidence="3" type="ORF">SAMN05216506_104142</name>
</gene>
<dbReference type="Proteomes" id="UP000236729">
    <property type="component" value="Unassembled WGS sequence"/>
</dbReference>
<dbReference type="EMBL" id="FOME01000004">
    <property type="protein sequence ID" value="SFD39284.1"/>
    <property type="molecule type" value="Genomic_DNA"/>
</dbReference>
<dbReference type="Gene3D" id="2.30.320.10">
    <property type="entry name" value="YwqG-like"/>
    <property type="match status" value="2"/>
</dbReference>
<keyword evidence="4" id="KW-1185">Reference proteome</keyword>
<evidence type="ECO:0000313" key="4">
    <source>
        <dbReference type="Proteomes" id="UP000199690"/>
    </source>
</evidence>
<feature type="compositionally biased region" description="Acidic residues" evidence="1">
    <location>
        <begin position="126"/>
        <end position="136"/>
    </location>
</feature>
<dbReference type="InterPro" id="IPR035948">
    <property type="entry name" value="YwqG-like_sf"/>
</dbReference>
<sequence>MTSSSAPARQDLAFVEAPEPITEPITKFGGQPVWLDDPTWPLSAETGRPMRFIGQIRLPGDEVRLGYLFMTDEGGDDWIDTTYSPTAGENAFFAQPGRLPDFYQVASIRRGPTFGPDHHAELTPHEDDEADEDDDDEGFLRSRLWGEPSWMQQEEWPDEPGTWRFVAQIDSEDEPFGMNLGDGGVAYAFLDEKTGQGRFLWQCG</sequence>
<dbReference type="SUPFAM" id="SSF103032">
    <property type="entry name" value="Hypothetical protein YwqG"/>
    <property type="match status" value="1"/>
</dbReference>
<feature type="region of interest" description="Disordered" evidence="1">
    <location>
        <begin position="113"/>
        <end position="136"/>
    </location>
</feature>
<dbReference type="EMBL" id="FNVB01000009">
    <property type="protein sequence ID" value="SEG92611.1"/>
    <property type="molecule type" value="Genomic_DNA"/>
</dbReference>
<dbReference type="RefSeq" id="WP_093351520.1">
    <property type="nucleotide sequence ID" value="NZ_FNVB01000009.1"/>
</dbReference>
<reference evidence="2" key="1">
    <citation type="submission" date="2016-10" db="EMBL/GenBank/DDBJ databases">
        <authorList>
            <person name="de Groot N.N."/>
        </authorList>
    </citation>
    <scope>NUCLEOTIDE SEQUENCE [LARGE SCALE GENOMIC DNA]</scope>
    <source>
        <strain evidence="2">ATCC 20501</strain>
    </source>
</reference>
<protein>
    <recommendedName>
        <fullName evidence="6">DUF1963 domain-containing protein</fullName>
    </recommendedName>
</protein>
<evidence type="ECO:0000313" key="2">
    <source>
        <dbReference type="EMBL" id="SEG92611.1"/>
    </source>
</evidence>
<dbReference type="Proteomes" id="UP000199690">
    <property type="component" value="Unassembled WGS sequence"/>
</dbReference>
<reference evidence="4 5" key="2">
    <citation type="submission" date="2016-10" db="EMBL/GenBank/DDBJ databases">
        <authorList>
            <person name="Varghese N."/>
            <person name="Submissions S."/>
        </authorList>
    </citation>
    <scope>NUCLEOTIDE SEQUENCE [LARGE SCALE GENOMIC DNA]</scope>
    <source>
        <strain evidence="5">ATCC 20501</strain>
        <strain evidence="3 4">CGMCC 4.3529</strain>
    </source>
</reference>
<feature type="compositionally biased region" description="Basic and acidic residues" evidence="1">
    <location>
        <begin position="116"/>
        <end position="125"/>
    </location>
</feature>
<proteinExistence type="predicted"/>
<evidence type="ECO:0000313" key="5">
    <source>
        <dbReference type="Proteomes" id="UP000236729"/>
    </source>
</evidence>
<evidence type="ECO:0000256" key="1">
    <source>
        <dbReference type="SAM" id="MobiDB-lite"/>
    </source>
</evidence>
<accession>A0A1H6E5Q4</accession>
<organism evidence="2 5">
    <name type="scientific">Saccharopolyspora kobensis</name>
    <dbReference type="NCBI Taxonomy" id="146035"/>
    <lineage>
        <taxon>Bacteria</taxon>
        <taxon>Bacillati</taxon>
        <taxon>Actinomycetota</taxon>
        <taxon>Actinomycetes</taxon>
        <taxon>Pseudonocardiales</taxon>
        <taxon>Pseudonocardiaceae</taxon>
        <taxon>Saccharopolyspora</taxon>
    </lineage>
</organism>
<evidence type="ECO:0008006" key="6">
    <source>
        <dbReference type="Google" id="ProtNLM"/>
    </source>
</evidence>
<accession>A0A1I1RY92</accession>
<evidence type="ECO:0000313" key="3">
    <source>
        <dbReference type="EMBL" id="SFD39284.1"/>
    </source>
</evidence>
<name>A0A1H6E5Q4_9PSEU</name>